<keyword evidence="11" id="KW-1185">Reference proteome</keyword>
<dbReference type="EMBL" id="JAMWBK010000001">
    <property type="protein sequence ID" value="KAJ8908706.1"/>
    <property type="molecule type" value="Genomic_DNA"/>
</dbReference>
<protein>
    <recommendedName>
        <fullName evidence="9">Protein kish</fullName>
    </recommendedName>
</protein>
<evidence type="ECO:0000256" key="3">
    <source>
        <dbReference type="ARBA" id="ARBA00008961"/>
    </source>
</evidence>
<dbReference type="InterPro" id="IPR009653">
    <property type="entry name" value="Ksh1"/>
</dbReference>
<dbReference type="AlphaFoldDB" id="A0AAV8V1J7"/>
<comment type="caution">
    <text evidence="10">The sequence shown here is derived from an EMBL/GenBank/DDBJ whole genome shotgun (WGS) entry which is preliminary data.</text>
</comment>
<dbReference type="Pfam" id="PF06842">
    <property type="entry name" value="DUF1242"/>
    <property type="match status" value="1"/>
</dbReference>
<evidence type="ECO:0000256" key="6">
    <source>
        <dbReference type="ARBA" id="ARBA00022989"/>
    </source>
</evidence>
<dbReference type="Proteomes" id="UP001157974">
    <property type="component" value="Unassembled WGS sequence"/>
</dbReference>
<evidence type="ECO:0000256" key="9">
    <source>
        <dbReference type="RuleBase" id="RU910717"/>
    </source>
</evidence>
<keyword evidence="6 9" id="KW-1133">Transmembrane helix</keyword>
<keyword evidence="8 9" id="KW-0472">Membrane</keyword>
<name>A0AAV8V1J7_9RHOD</name>
<evidence type="ECO:0000256" key="2">
    <source>
        <dbReference type="ARBA" id="ARBA00004614"/>
    </source>
</evidence>
<evidence type="ECO:0000256" key="7">
    <source>
        <dbReference type="ARBA" id="ARBA00023034"/>
    </source>
</evidence>
<gene>
    <name evidence="10" type="ORF">NDN08_005411</name>
</gene>
<dbReference type="PANTHER" id="PTHR13229">
    <property type="entry name" value="PROTEIN KISH-A"/>
    <property type="match status" value="1"/>
</dbReference>
<comment type="subcellular location">
    <subcellularLocation>
        <location evidence="2 9">Golgi apparatus membrane</location>
        <topology evidence="2 9">Single-pass type I membrane protein</topology>
    </subcellularLocation>
</comment>
<keyword evidence="5 9" id="KW-0732">Signal</keyword>
<feature type="chain" id="PRO_5043098256" description="Protein kish" evidence="9">
    <location>
        <begin position="27"/>
        <end position="73"/>
    </location>
</feature>
<feature type="signal peptide" evidence="9">
    <location>
        <begin position="1"/>
        <end position="26"/>
    </location>
</feature>
<dbReference type="InterPro" id="IPR051523">
    <property type="entry name" value="KISH_domain"/>
</dbReference>
<feature type="transmembrane region" description="Helical" evidence="9">
    <location>
        <begin position="53"/>
        <end position="71"/>
    </location>
</feature>
<evidence type="ECO:0000256" key="5">
    <source>
        <dbReference type="ARBA" id="ARBA00022729"/>
    </source>
</evidence>
<evidence type="ECO:0000313" key="11">
    <source>
        <dbReference type="Proteomes" id="UP001157974"/>
    </source>
</evidence>
<comment type="similarity">
    <text evidence="3 9">Belongs to the KISH family.</text>
</comment>
<keyword evidence="4 9" id="KW-0812">Transmembrane</keyword>
<evidence type="ECO:0000256" key="1">
    <source>
        <dbReference type="ARBA" id="ARBA00002154"/>
    </source>
</evidence>
<comment type="function">
    <text evidence="1 9">Involved in the early part of the secretory pathway.</text>
</comment>
<keyword evidence="7 9" id="KW-0333">Golgi apparatus</keyword>
<accession>A0AAV8V1J7</accession>
<evidence type="ECO:0000313" key="10">
    <source>
        <dbReference type="EMBL" id="KAJ8908706.1"/>
    </source>
</evidence>
<organism evidence="10 11">
    <name type="scientific">Rhodosorus marinus</name>
    <dbReference type="NCBI Taxonomy" id="101924"/>
    <lineage>
        <taxon>Eukaryota</taxon>
        <taxon>Rhodophyta</taxon>
        <taxon>Stylonematophyceae</taxon>
        <taxon>Stylonematales</taxon>
        <taxon>Stylonemataceae</taxon>
        <taxon>Rhodosorus</taxon>
    </lineage>
</organism>
<proteinExistence type="inferred from homology"/>
<dbReference type="GO" id="GO:0000139">
    <property type="term" value="C:Golgi membrane"/>
    <property type="evidence" value="ECO:0007669"/>
    <property type="project" value="UniProtKB-SubCell"/>
</dbReference>
<evidence type="ECO:0000256" key="4">
    <source>
        <dbReference type="ARBA" id="ARBA00022692"/>
    </source>
</evidence>
<reference evidence="10 11" key="1">
    <citation type="journal article" date="2023" name="Nat. Commun.">
        <title>Origin of minicircular mitochondrial genomes in red algae.</title>
        <authorList>
            <person name="Lee Y."/>
            <person name="Cho C.H."/>
            <person name="Lee Y.M."/>
            <person name="Park S.I."/>
            <person name="Yang J.H."/>
            <person name="West J.A."/>
            <person name="Bhattacharya D."/>
            <person name="Yoon H.S."/>
        </authorList>
    </citation>
    <scope>NUCLEOTIDE SEQUENCE [LARGE SCALE GENOMIC DNA]</scope>
    <source>
        <strain evidence="10 11">CCMP1338</strain>
        <tissue evidence="10">Whole cell</tissue>
    </source>
</reference>
<sequence length="73" mass="8147">MSAIFNFQSLLVVVLLFICTCAYIRALYPSILDKNKDGWLGLFWKAARIGERLSPYVSGACILMGVSLLVYRG</sequence>
<evidence type="ECO:0000256" key="8">
    <source>
        <dbReference type="ARBA" id="ARBA00023136"/>
    </source>
</evidence>